<evidence type="ECO:0000256" key="1">
    <source>
        <dbReference type="ARBA" id="ARBA00007039"/>
    </source>
</evidence>
<dbReference type="FunFam" id="3.90.226.10:FF:000002">
    <property type="entry name" value="ATP-dependent Clp protease proteolytic subunit"/>
    <property type="match status" value="1"/>
</dbReference>
<dbReference type="Gene3D" id="3.90.226.10">
    <property type="entry name" value="2-enoyl-CoA Hydratase, Chain A, domain 1"/>
    <property type="match status" value="1"/>
</dbReference>
<dbReference type="AlphaFoldDB" id="A0A0G4HB09"/>
<keyword evidence="3" id="KW-0645">Protease</keyword>
<dbReference type="EMBL" id="CDMZ01002148">
    <property type="protein sequence ID" value="CEM41000.1"/>
    <property type="molecule type" value="Genomic_DNA"/>
</dbReference>
<evidence type="ECO:0000256" key="6">
    <source>
        <dbReference type="ARBA" id="ARBA00034021"/>
    </source>
</evidence>
<feature type="active site" evidence="7">
    <location>
        <position position="135"/>
    </location>
</feature>
<dbReference type="CDD" id="cd07017">
    <property type="entry name" value="S14_ClpP_2"/>
    <property type="match status" value="1"/>
</dbReference>
<dbReference type="PRINTS" id="PR00127">
    <property type="entry name" value="CLPPROTEASEP"/>
</dbReference>
<dbReference type="InterPro" id="IPR029045">
    <property type="entry name" value="ClpP/crotonase-like_dom_sf"/>
</dbReference>
<keyword evidence="2" id="KW-0934">Plastid</keyword>
<evidence type="ECO:0000256" key="4">
    <source>
        <dbReference type="ARBA" id="ARBA00022801"/>
    </source>
</evidence>
<organism evidence="9">
    <name type="scientific">Chromera velia CCMP2878</name>
    <dbReference type="NCBI Taxonomy" id="1169474"/>
    <lineage>
        <taxon>Eukaryota</taxon>
        <taxon>Sar</taxon>
        <taxon>Alveolata</taxon>
        <taxon>Colpodellida</taxon>
        <taxon>Chromeraceae</taxon>
        <taxon>Chromera</taxon>
    </lineage>
</organism>
<evidence type="ECO:0000256" key="3">
    <source>
        <dbReference type="ARBA" id="ARBA00022670"/>
    </source>
</evidence>
<reference evidence="9" key="1">
    <citation type="submission" date="2014-11" db="EMBL/GenBank/DDBJ databases">
        <authorList>
            <person name="Otto D Thomas"/>
            <person name="Naeem Raeece"/>
        </authorList>
    </citation>
    <scope>NUCLEOTIDE SEQUENCE</scope>
</reference>
<name>A0A0G4HB09_9ALVE</name>
<accession>A0A0G4HB09</accession>
<evidence type="ECO:0000256" key="7">
    <source>
        <dbReference type="PROSITE-ProRule" id="PRU10086"/>
    </source>
</evidence>
<dbReference type="SUPFAM" id="SSF52096">
    <property type="entry name" value="ClpP/crotonase"/>
    <property type="match status" value="1"/>
</dbReference>
<dbReference type="Pfam" id="PF00574">
    <property type="entry name" value="CLP_protease"/>
    <property type="match status" value="1"/>
</dbReference>
<dbReference type="GO" id="GO:0004176">
    <property type="term" value="F:ATP-dependent peptidase activity"/>
    <property type="evidence" value="ECO:0007669"/>
    <property type="project" value="InterPro"/>
</dbReference>
<protein>
    <recommendedName>
        <fullName evidence="8">ATP-dependent Clp protease proteolytic subunit</fullName>
    </recommendedName>
</protein>
<dbReference type="InterPro" id="IPR023562">
    <property type="entry name" value="ClpP/TepA"/>
</dbReference>
<evidence type="ECO:0000313" key="9">
    <source>
        <dbReference type="EMBL" id="CEM41000.1"/>
    </source>
</evidence>
<evidence type="ECO:0000256" key="8">
    <source>
        <dbReference type="RuleBase" id="RU003567"/>
    </source>
</evidence>
<dbReference type="PANTHER" id="PTHR10381:SF15">
    <property type="entry name" value="CHLOROPLASTIC ATP-DEPENDENT CLP PROTEASE PROTEOLYTIC SUBUNIT 1"/>
    <property type="match status" value="1"/>
</dbReference>
<dbReference type="PANTHER" id="PTHR10381">
    <property type="entry name" value="ATP-DEPENDENT CLP PROTEASE PROTEOLYTIC SUBUNIT"/>
    <property type="match status" value="1"/>
</dbReference>
<keyword evidence="4" id="KW-0378">Hydrolase</keyword>
<evidence type="ECO:0000256" key="2">
    <source>
        <dbReference type="ARBA" id="ARBA00022640"/>
    </source>
</evidence>
<comment type="catalytic activity">
    <reaction evidence="6 7">
        <text>Hydrolysis of proteins to small peptides in the presence of ATP and magnesium. alpha-casein is the usual test substrate. In the absence of ATP, only oligopeptides shorter than five residues are hydrolyzed (such as succinyl-Leu-Tyr-|-NHMec, and Leu-Tyr-Leu-|-Tyr-Trp, in which cleavage of the -Tyr-|-Leu- and -Tyr-|-Trp bonds also occurs).</text>
        <dbReference type="EC" id="3.4.21.92"/>
    </reaction>
</comment>
<sequence length="218" mass="23561">MEEIKAPPNTPGRPDMTPFPVQIPQTASGLDVVSSLLKNRVIMLANHINDEVANCITAQMLHLAAEDANEPIKLYINTPSGSVTSGLAIFDVMNFVPCPVETVCFGMAAQVGAVLLSAGTKGRRRCLPHARVMLHQPMGGAQGQAADIEIQAKELLYTRELLNQILSKTTGKPIETIRDDTDRDFFITAQQAKDYGLIDDVLDTKLGTLEVPPIASLV</sequence>
<dbReference type="PhylomeDB" id="A0A0G4HB09"/>
<gene>
    <name evidence="9" type="ORF">Cvel_6103</name>
</gene>
<dbReference type="GO" id="GO:0006515">
    <property type="term" value="P:protein quality control for misfolded or incompletely synthesized proteins"/>
    <property type="evidence" value="ECO:0007669"/>
    <property type="project" value="TreeGrafter"/>
</dbReference>
<dbReference type="NCBIfam" id="NF009205">
    <property type="entry name" value="PRK12553.1"/>
    <property type="match status" value="1"/>
</dbReference>
<dbReference type="HAMAP" id="MF_00444">
    <property type="entry name" value="ClpP"/>
    <property type="match status" value="1"/>
</dbReference>
<dbReference type="GO" id="GO:0009368">
    <property type="term" value="C:endopeptidase Clp complex"/>
    <property type="evidence" value="ECO:0007669"/>
    <property type="project" value="TreeGrafter"/>
</dbReference>
<proteinExistence type="inferred from homology"/>
<dbReference type="InterPro" id="IPR001907">
    <property type="entry name" value="ClpP"/>
</dbReference>
<dbReference type="VEuPathDB" id="CryptoDB:Cvel_6103"/>
<dbReference type="GO" id="GO:0051117">
    <property type="term" value="F:ATPase binding"/>
    <property type="evidence" value="ECO:0007669"/>
    <property type="project" value="TreeGrafter"/>
</dbReference>
<dbReference type="PROSITE" id="PS00382">
    <property type="entry name" value="CLP_PROTEASE_HIS"/>
    <property type="match status" value="1"/>
</dbReference>
<evidence type="ECO:0000256" key="5">
    <source>
        <dbReference type="ARBA" id="ARBA00022825"/>
    </source>
</evidence>
<dbReference type="InterPro" id="IPR033135">
    <property type="entry name" value="ClpP_His_AS"/>
</dbReference>
<comment type="similarity">
    <text evidence="1 8">Belongs to the peptidase S14 family.</text>
</comment>
<keyword evidence="5" id="KW-0720">Serine protease</keyword>
<dbReference type="GO" id="GO:0004252">
    <property type="term" value="F:serine-type endopeptidase activity"/>
    <property type="evidence" value="ECO:0007669"/>
    <property type="project" value="UniProtKB-EC"/>
</dbReference>
<dbReference type="NCBIfam" id="NF001368">
    <property type="entry name" value="PRK00277.1"/>
    <property type="match status" value="1"/>
</dbReference>